<comment type="caution">
    <text evidence="5">The sequence shown here is derived from an EMBL/GenBank/DDBJ whole genome shotgun (WGS) entry which is preliminary data.</text>
</comment>
<dbReference type="EMBL" id="MFKF01000220">
    <property type="protein sequence ID" value="OGG49838.1"/>
    <property type="molecule type" value="Genomic_DNA"/>
</dbReference>
<dbReference type="AlphaFoldDB" id="A0A1F6CL95"/>
<evidence type="ECO:0000256" key="2">
    <source>
        <dbReference type="SAM" id="MobiDB-lite"/>
    </source>
</evidence>
<keyword evidence="1 3" id="KW-0732">Signal</keyword>
<accession>A0A1F6CL95</accession>
<feature type="compositionally biased region" description="Pro residues" evidence="2">
    <location>
        <begin position="20"/>
        <end position="29"/>
    </location>
</feature>
<dbReference type="InterPro" id="IPR032812">
    <property type="entry name" value="SbsA_Ig"/>
</dbReference>
<sequence length="556" mass="59119">MGGWVCPFIIFLLLSCASQAPPPGGPPDRTPPEVAQTRPAPDATRVAPDSGVRIRFSEAMDRRSAEASFFLSPAPQGGLKFRWRKDEMEVLPPGGLHPGRTYLVSVGTGSRDEAGNPLRASFDFAFSTGDLIGRGEIRGRVLSIDKGRSQVYIVAYELTGRGDPDPASDAPDYTTQAASDGAFRFPRLSPGRYRAFAFEDRDRDRSCSPGVDPLSVPAGDALLTESDAVALLGDLRPALRDTARATLTSARAADRTHVALRFTGPVAGPLDAAISGPSGPLSVLAAHLDPADPSRALLLTGEQTPGGTYRVERLSGLSRVEIPKEGGAFKGSGDPDRTPPRIAALRPMAGAENVRPDAPVEIVFSEPMRTTGVSPAWIASDTTEAPPGTFRWPAPDRLTFTPDAPWTPARLHRLLAEGLTDPSGNRLSGDIAPSFTTVDSSRLGGIAGRVSASEGAPPARVCLRAVRVDDPDTEATAILPQPGAYALSGLPAGRYDVTVFLDLNGDGEWTPGRPRPFAPSEPFGDLTEPVTVRPRWTTEDVEIRIETVRYVKGNVE</sequence>
<feature type="domain" description="SbsA Ig-like" evidence="4">
    <location>
        <begin position="28"/>
        <end position="128"/>
    </location>
</feature>
<evidence type="ECO:0000256" key="1">
    <source>
        <dbReference type="ARBA" id="ARBA00022729"/>
    </source>
</evidence>
<evidence type="ECO:0000313" key="5">
    <source>
        <dbReference type="EMBL" id="OGG49838.1"/>
    </source>
</evidence>
<feature type="chain" id="PRO_5009523440" description="SbsA Ig-like domain-containing protein" evidence="3">
    <location>
        <begin position="21"/>
        <end position="556"/>
    </location>
</feature>
<dbReference type="Gene3D" id="2.60.40.3710">
    <property type="match status" value="2"/>
</dbReference>
<feature type="signal peptide" evidence="3">
    <location>
        <begin position="1"/>
        <end position="20"/>
    </location>
</feature>
<evidence type="ECO:0000256" key="3">
    <source>
        <dbReference type="SAM" id="SignalP"/>
    </source>
</evidence>
<feature type="domain" description="SbsA Ig-like" evidence="4">
    <location>
        <begin position="336"/>
        <end position="437"/>
    </location>
</feature>
<gene>
    <name evidence="5" type="ORF">A3F84_15785</name>
</gene>
<organism evidence="5 6">
    <name type="scientific">Handelsmanbacteria sp. (strain RIFCSPLOWO2_12_FULL_64_10)</name>
    <dbReference type="NCBI Taxonomy" id="1817868"/>
    <lineage>
        <taxon>Bacteria</taxon>
        <taxon>Candidatus Handelsmaniibacteriota</taxon>
    </lineage>
</organism>
<reference evidence="5 6" key="1">
    <citation type="journal article" date="2016" name="Nat. Commun.">
        <title>Thousands of microbial genomes shed light on interconnected biogeochemical processes in an aquifer system.</title>
        <authorList>
            <person name="Anantharaman K."/>
            <person name="Brown C.T."/>
            <person name="Hug L.A."/>
            <person name="Sharon I."/>
            <person name="Castelle C.J."/>
            <person name="Probst A.J."/>
            <person name="Thomas B.C."/>
            <person name="Singh A."/>
            <person name="Wilkins M.J."/>
            <person name="Karaoz U."/>
            <person name="Brodie E.L."/>
            <person name="Williams K.H."/>
            <person name="Hubbard S.S."/>
            <person name="Banfield J.F."/>
        </authorList>
    </citation>
    <scope>NUCLEOTIDE SEQUENCE [LARGE SCALE GENOMIC DNA]</scope>
    <source>
        <strain evidence="6">RIFCSPLOWO2_12_FULL_64_10</strain>
    </source>
</reference>
<evidence type="ECO:0000313" key="6">
    <source>
        <dbReference type="Proteomes" id="UP000178606"/>
    </source>
</evidence>
<feature type="region of interest" description="Disordered" evidence="2">
    <location>
        <begin position="20"/>
        <end position="47"/>
    </location>
</feature>
<protein>
    <recommendedName>
        <fullName evidence="4">SbsA Ig-like domain-containing protein</fullName>
    </recommendedName>
</protein>
<proteinExistence type="predicted"/>
<name>A0A1F6CL95_HANXR</name>
<evidence type="ECO:0000259" key="4">
    <source>
        <dbReference type="Pfam" id="PF13205"/>
    </source>
</evidence>
<dbReference type="Pfam" id="PF13205">
    <property type="entry name" value="Big_5"/>
    <property type="match status" value="2"/>
</dbReference>
<dbReference type="Proteomes" id="UP000178606">
    <property type="component" value="Unassembled WGS sequence"/>
</dbReference>